<name>A0A0F5K4F7_9BURK</name>
<dbReference type="PIRSF" id="PIRSF000193">
    <property type="entry name" value="Pyrrol-5-carb_rd"/>
    <property type="match status" value="1"/>
</dbReference>
<keyword evidence="4 7" id="KW-0028">Amino-acid biosynthesis</keyword>
<dbReference type="InterPro" id="IPR029036">
    <property type="entry name" value="P5CR_dimer"/>
</dbReference>
<reference evidence="10 11" key="1">
    <citation type="submission" date="2015-03" db="EMBL/GenBank/DDBJ databases">
        <title>Draft Genome Sequence of Burkholderia andropogonis type strain ICMP2807, isolated from Sorghum bicolor.</title>
        <authorList>
            <person name="Lopes-Santos L."/>
            <person name="Castro D.B."/>
            <person name="Ottoboni L.M."/>
            <person name="Park D."/>
            <person name="Weirc B.S."/>
            <person name="Destefano S.A."/>
        </authorList>
    </citation>
    <scope>NUCLEOTIDE SEQUENCE [LARGE SCALE GENOMIC DNA]</scope>
    <source>
        <strain evidence="10 11">ICMP2807</strain>
    </source>
</reference>
<keyword evidence="4 7" id="KW-0641">Proline biosynthesis</keyword>
<comment type="catalytic activity">
    <reaction evidence="4 7">
        <text>L-proline + NADP(+) = (S)-1-pyrroline-5-carboxylate + NADPH + 2 H(+)</text>
        <dbReference type="Rhea" id="RHEA:14109"/>
        <dbReference type="ChEBI" id="CHEBI:15378"/>
        <dbReference type="ChEBI" id="CHEBI:17388"/>
        <dbReference type="ChEBI" id="CHEBI:57783"/>
        <dbReference type="ChEBI" id="CHEBI:58349"/>
        <dbReference type="ChEBI" id="CHEBI:60039"/>
        <dbReference type="EC" id="1.5.1.2"/>
    </reaction>
</comment>
<organism evidence="10 11">
    <name type="scientific">Robbsia andropogonis</name>
    <dbReference type="NCBI Taxonomy" id="28092"/>
    <lineage>
        <taxon>Bacteria</taxon>
        <taxon>Pseudomonadati</taxon>
        <taxon>Pseudomonadota</taxon>
        <taxon>Betaproteobacteria</taxon>
        <taxon>Burkholderiales</taxon>
        <taxon>Burkholderiaceae</taxon>
        <taxon>Robbsia</taxon>
    </lineage>
</organism>
<dbReference type="STRING" id="28092.WM40_05760"/>
<dbReference type="RefSeq" id="WP_046152402.1">
    <property type="nucleotide sequence ID" value="NZ_CADFGU010000008.1"/>
</dbReference>
<dbReference type="InterPro" id="IPR036291">
    <property type="entry name" value="NAD(P)-bd_dom_sf"/>
</dbReference>
<dbReference type="Proteomes" id="UP000033618">
    <property type="component" value="Unassembled WGS sequence"/>
</dbReference>
<accession>A0A0F5K4F7</accession>
<dbReference type="EC" id="1.5.1.2" evidence="4 5"/>
<proteinExistence type="inferred from homology"/>
<dbReference type="Pfam" id="PF14748">
    <property type="entry name" value="P5CR_dimer"/>
    <property type="match status" value="1"/>
</dbReference>
<gene>
    <name evidence="4" type="primary">proC</name>
    <name evidence="10" type="ORF">WM40_05760</name>
</gene>
<comment type="pathway">
    <text evidence="4 7">Amino-acid biosynthesis; L-proline biosynthesis; L-proline from L-glutamate 5-semialdehyde: step 1/1.</text>
</comment>
<dbReference type="Gene3D" id="1.10.3730.10">
    <property type="entry name" value="ProC C-terminal domain-like"/>
    <property type="match status" value="1"/>
</dbReference>
<evidence type="ECO:0000313" key="11">
    <source>
        <dbReference type="Proteomes" id="UP000033618"/>
    </source>
</evidence>
<dbReference type="PROSITE" id="PS00521">
    <property type="entry name" value="P5CR"/>
    <property type="match status" value="1"/>
</dbReference>
<feature type="binding site" evidence="6">
    <location>
        <begin position="72"/>
        <end position="75"/>
    </location>
    <ligand>
        <name>NADP(+)</name>
        <dbReference type="ChEBI" id="CHEBI:58349"/>
    </ligand>
</feature>
<dbReference type="GO" id="GO:0005737">
    <property type="term" value="C:cytoplasm"/>
    <property type="evidence" value="ECO:0007669"/>
    <property type="project" value="UniProtKB-SubCell"/>
</dbReference>
<evidence type="ECO:0000256" key="3">
    <source>
        <dbReference type="ARBA" id="ARBA00023002"/>
    </source>
</evidence>
<sequence>MNIVFIGGGNMASAMIGGLLKQGHPASAIHVVDRNEEARARTRSDFGTPVSESLADDAARQAVSAADVIVLAVKPQVLEGVAGELGGLLQHALVLSIAAGVTVASLQQWLGGRYTNLIRVMPNTPALIGKGMTGGYVPEGVPGTSRDAAQFVLEAAGEVVWFDNEEALDAVTALSGSGPAYVFYFMEAMQQQAIELGLPPEAAHQMVRATFVGAAEMARQSPLDLAQLRQNVTSKGGTTAAAIAALDAGNCFETVKSALAAAHARSVEMRGR</sequence>
<comment type="caution">
    <text evidence="10">The sequence shown here is derived from an EMBL/GenBank/DDBJ whole genome shotgun (WGS) entry which is preliminary data.</text>
</comment>
<evidence type="ECO:0000256" key="6">
    <source>
        <dbReference type="PIRSR" id="PIRSR000193-1"/>
    </source>
</evidence>
<evidence type="ECO:0000256" key="5">
    <source>
        <dbReference type="NCBIfam" id="TIGR00112"/>
    </source>
</evidence>
<dbReference type="InterPro" id="IPR008927">
    <property type="entry name" value="6-PGluconate_DH-like_C_sf"/>
</dbReference>
<comment type="function">
    <text evidence="4">Catalyzes the reduction of 1-pyrroline-5-carboxylate (PCA) to L-proline.</text>
</comment>
<dbReference type="PANTHER" id="PTHR11645:SF0">
    <property type="entry name" value="PYRROLINE-5-CARBOXYLATE REDUCTASE 3"/>
    <property type="match status" value="1"/>
</dbReference>
<dbReference type="PATRIC" id="fig|28092.6.peg.1372"/>
<comment type="subcellular location">
    <subcellularLocation>
        <location evidence="4">Cytoplasm</location>
    </subcellularLocation>
</comment>
<evidence type="ECO:0000256" key="4">
    <source>
        <dbReference type="HAMAP-Rule" id="MF_01925"/>
    </source>
</evidence>
<feature type="domain" description="Pyrroline-5-carboxylate reductase dimerisation" evidence="9">
    <location>
        <begin position="165"/>
        <end position="269"/>
    </location>
</feature>
<dbReference type="AlphaFoldDB" id="A0A0F5K4F7"/>
<dbReference type="OrthoDB" id="9805754at2"/>
<keyword evidence="3 4" id="KW-0560">Oxidoreductase</keyword>
<dbReference type="NCBIfam" id="TIGR00112">
    <property type="entry name" value="proC"/>
    <property type="match status" value="1"/>
</dbReference>
<evidence type="ECO:0000256" key="1">
    <source>
        <dbReference type="ARBA" id="ARBA00005525"/>
    </source>
</evidence>
<comment type="catalytic activity">
    <reaction evidence="4">
        <text>L-proline + NAD(+) = (S)-1-pyrroline-5-carboxylate + NADH + 2 H(+)</text>
        <dbReference type="Rhea" id="RHEA:14105"/>
        <dbReference type="ChEBI" id="CHEBI:15378"/>
        <dbReference type="ChEBI" id="CHEBI:17388"/>
        <dbReference type="ChEBI" id="CHEBI:57540"/>
        <dbReference type="ChEBI" id="CHEBI:57945"/>
        <dbReference type="ChEBI" id="CHEBI:60039"/>
        <dbReference type="EC" id="1.5.1.2"/>
    </reaction>
</comment>
<protein>
    <recommendedName>
        <fullName evidence="4 5">Pyrroline-5-carboxylate reductase</fullName>
        <shortName evidence="4">P5C reductase</shortName>
        <shortName evidence="4">P5CR</shortName>
        <ecNumber evidence="4 5">1.5.1.2</ecNumber>
    </recommendedName>
    <alternativeName>
        <fullName evidence="4">PCA reductase</fullName>
    </alternativeName>
</protein>
<dbReference type="InterPro" id="IPR053790">
    <property type="entry name" value="P5CR-like_CS"/>
</dbReference>
<comment type="similarity">
    <text evidence="1 4 7">Belongs to the pyrroline-5-carboxylate reductase family.</text>
</comment>
<dbReference type="FunFam" id="1.10.3730.10:FF:000001">
    <property type="entry name" value="Pyrroline-5-carboxylate reductase"/>
    <property type="match status" value="1"/>
</dbReference>
<dbReference type="InterPro" id="IPR028939">
    <property type="entry name" value="P5C_Rdtase_cat_N"/>
</dbReference>
<keyword evidence="4" id="KW-0963">Cytoplasm</keyword>
<dbReference type="InterPro" id="IPR000304">
    <property type="entry name" value="Pyrroline-COOH_reductase"/>
</dbReference>
<dbReference type="SUPFAM" id="SSF48179">
    <property type="entry name" value="6-phosphogluconate dehydrogenase C-terminal domain-like"/>
    <property type="match status" value="1"/>
</dbReference>
<feature type="binding site" evidence="6">
    <location>
        <begin position="6"/>
        <end position="11"/>
    </location>
    <ligand>
        <name>NADP(+)</name>
        <dbReference type="ChEBI" id="CHEBI:58349"/>
    </ligand>
</feature>
<evidence type="ECO:0000259" key="8">
    <source>
        <dbReference type="Pfam" id="PF03807"/>
    </source>
</evidence>
<keyword evidence="11" id="KW-1185">Reference proteome</keyword>
<feature type="domain" description="Pyrroline-5-carboxylate reductase catalytic N-terminal" evidence="8">
    <location>
        <begin position="3"/>
        <end position="100"/>
    </location>
</feature>
<dbReference type="SUPFAM" id="SSF51735">
    <property type="entry name" value="NAD(P)-binding Rossmann-fold domains"/>
    <property type="match status" value="1"/>
</dbReference>
<evidence type="ECO:0000259" key="9">
    <source>
        <dbReference type="Pfam" id="PF14748"/>
    </source>
</evidence>
<keyword evidence="2 4" id="KW-0521">NADP</keyword>
<dbReference type="GO" id="GO:0055129">
    <property type="term" value="P:L-proline biosynthetic process"/>
    <property type="evidence" value="ECO:0007669"/>
    <property type="project" value="UniProtKB-UniRule"/>
</dbReference>
<dbReference type="HAMAP" id="MF_01925">
    <property type="entry name" value="P5C_reductase"/>
    <property type="match status" value="1"/>
</dbReference>
<dbReference type="Gene3D" id="3.40.50.720">
    <property type="entry name" value="NAD(P)-binding Rossmann-like Domain"/>
    <property type="match status" value="1"/>
</dbReference>
<dbReference type="EMBL" id="LAQU01000004">
    <property type="protein sequence ID" value="KKB64422.1"/>
    <property type="molecule type" value="Genomic_DNA"/>
</dbReference>
<dbReference type="UniPathway" id="UPA00098">
    <property type="reaction ID" value="UER00361"/>
</dbReference>
<evidence type="ECO:0000313" key="10">
    <source>
        <dbReference type="EMBL" id="KKB64422.1"/>
    </source>
</evidence>
<evidence type="ECO:0000256" key="2">
    <source>
        <dbReference type="ARBA" id="ARBA00022857"/>
    </source>
</evidence>
<dbReference type="Pfam" id="PF03807">
    <property type="entry name" value="F420_oxidored"/>
    <property type="match status" value="1"/>
</dbReference>
<dbReference type="PANTHER" id="PTHR11645">
    <property type="entry name" value="PYRROLINE-5-CARBOXYLATE REDUCTASE"/>
    <property type="match status" value="1"/>
</dbReference>
<evidence type="ECO:0000256" key="7">
    <source>
        <dbReference type="RuleBase" id="RU003903"/>
    </source>
</evidence>
<dbReference type="GO" id="GO:0004735">
    <property type="term" value="F:pyrroline-5-carboxylate reductase activity"/>
    <property type="evidence" value="ECO:0007669"/>
    <property type="project" value="UniProtKB-UniRule"/>
</dbReference>